<sequence>MSTPKITVIDEHDCFGQIKEFVSANPQIIKPKYFIAPNKNFLQSMTKICLQSNLVIIHRHIWLDDCHKNDKPCQQIVAELKKQIAPIPIIEVGGDAVDAKRCPSDMLAAFTQIAIAVKNLGTLIGAQVSHPSPAYNGGLMTVSKIEMLGNGTIGATLKNNTGEERKYYSLQNLSAYATN</sequence>
<reference evidence="1 2" key="1">
    <citation type="submission" date="2015-09" db="EMBL/GenBank/DDBJ databases">
        <title>Aphanizomenon flos-aquae WA102.</title>
        <authorList>
            <person name="Driscoll C."/>
        </authorList>
    </citation>
    <scope>NUCLEOTIDE SEQUENCE [LARGE SCALE GENOMIC DNA]</scope>
    <source>
        <strain evidence="1">WA102</strain>
    </source>
</reference>
<dbReference type="AlphaFoldDB" id="A0A1B7WZA3"/>
<protein>
    <submittedName>
        <fullName evidence="1">Uncharacterized protein</fullName>
    </submittedName>
</protein>
<organism evidence="1 2">
    <name type="scientific">Aphanizomenon flos-aquae WA102</name>
    <dbReference type="NCBI Taxonomy" id="1710896"/>
    <lineage>
        <taxon>Bacteria</taxon>
        <taxon>Bacillati</taxon>
        <taxon>Cyanobacteriota</taxon>
        <taxon>Cyanophyceae</taxon>
        <taxon>Nostocales</taxon>
        <taxon>Aphanizomenonaceae</taxon>
        <taxon>Aphanizomenon</taxon>
    </lineage>
</organism>
<dbReference type="EMBL" id="LJOW01000106">
    <property type="protein sequence ID" value="OBQ42424.1"/>
    <property type="molecule type" value="Genomic_DNA"/>
</dbReference>
<gene>
    <name evidence="1" type="ORF">AN484_17910</name>
</gene>
<proteinExistence type="predicted"/>
<accession>A0A1B7WZA3</accession>
<name>A0A1B7WZA3_APHFL</name>
<evidence type="ECO:0000313" key="1">
    <source>
        <dbReference type="EMBL" id="OBQ42424.1"/>
    </source>
</evidence>
<comment type="caution">
    <text evidence="1">The sequence shown here is derived from an EMBL/GenBank/DDBJ whole genome shotgun (WGS) entry which is preliminary data.</text>
</comment>
<dbReference type="Proteomes" id="UP000092093">
    <property type="component" value="Unassembled WGS sequence"/>
</dbReference>
<evidence type="ECO:0000313" key="2">
    <source>
        <dbReference type="Proteomes" id="UP000092093"/>
    </source>
</evidence>